<dbReference type="InterPro" id="IPR011303">
    <property type="entry name" value="RnfD_bac"/>
</dbReference>
<dbReference type="Pfam" id="PF03116">
    <property type="entry name" value="NQR2_RnfD_RnfE"/>
    <property type="match status" value="1"/>
</dbReference>
<feature type="transmembrane region" description="Helical" evidence="10">
    <location>
        <begin position="248"/>
        <end position="267"/>
    </location>
</feature>
<comment type="subcellular location">
    <subcellularLocation>
        <location evidence="10">Cell membrane</location>
        <topology evidence="10">Multi-pass membrane protein</topology>
    </subcellularLocation>
</comment>
<comment type="function">
    <text evidence="10">Part of a membrane-bound complex that couples electron transfer with translocation of ions across the membrane.</text>
</comment>
<accession>A0A9D1NAZ4</accession>
<dbReference type="PANTHER" id="PTHR30578">
    <property type="entry name" value="ELECTRON TRANSPORT COMPLEX PROTEIN RNFD"/>
    <property type="match status" value="1"/>
</dbReference>
<feature type="transmembrane region" description="Helical" evidence="10">
    <location>
        <begin position="193"/>
        <end position="217"/>
    </location>
</feature>
<keyword evidence="6 10" id="KW-1278">Translocase</keyword>
<keyword evidence="3 10" id="KW-0285">Flavoprotein</keyword>
<evidence type="ECO:0000256" key="4">
    <source>
        <dbReference type="ARBA" id="ARBA00022643"/>
    </source>
</evidence>
<name>A0A9D1NAZ4_9FIRM</name>
<protein>
    <recommendedName>
        <fullName evidence="10">Ion-translocating oxidoreductase complex subunit D</fullName>
        <ecNumber evidence="10">7.-.-.-</ecNumber>
    </recommendedName>
    <alternativeName>
        <fullName evidence="10">Rnf electron transport complex subunit D</fullName>
    </alternativeName>
</protein>
<dbReference type="GO" id="GO:0005886">
    <property type="term" value="C:plasma membrane"/>
    <property type="evidence" value="ECO:0007669"/>
    <property type="project" value="UniProtKB-SubCell"/>
</dbReference>
<gene>
    <name evidence="10" type="primary">rnfD</name>
    <name evidence="11" type="ORF">IAB14_01425</name>
</gene>
<feature type="transmembrane region" description="Helical" evidence="10">
    <location>
        <begin position="279"/>
        <end position="297"/>
    </location>
</feature>
<sequence>MSGKLIVSSSPHVGSKLTTQTIMLHVIIALAFPLVAGVVLYGLYSLLVVLLSVIAAVLAEMLFNLIRKKPQTVSDLSAVVTGMILGLNLPPTIPLYVPVVGSIFAIMIVKMLFGGLGKNFANPAATARVFLLLSWAGPMTRFIAPVDYAALGGKAFLTGLGVDAVTTATPLGAIKNAGLQGIALSDVNLLDLFLGRIGGSIGEVCALAILLGGIYLIVMKIIDFKIPLIYLAASAISALIFYKSGWTYVLPTLLSGGLLFAAFYMLTDYASSPDTFWGTVIYAAGAGLMTVIIRRYGGYNEGASIAILLMNMLTPLLDKITVPRPFGYRKPARAKKEGSK</sequence>
<evidence type="ECO:0000256" key="1">
    <source>
        <dbReference type="ARBA" id="ARBA00022448"/>
    </source>
</evidence>
<comment type="caution">
    <text evidence="11">The sequence shown here is derived from an EMBL/GenBank/DDBJ whole genome shotgun (WGS) entry which is preliminary data.</text>
</comment>
<dbReference type="NCBIfam" id="TIGR01946">
    <property type="entry name" value="rnfD"/>
    <property type="match status" value="1"/>
</dbReference>
<feature type="transmembrane region" description="Helical" evidence="10">
    <location>
        <begin position="21"/>
        <end position="41"/>
    </location>
</feature>
<dbReference type="Proteomes" id="UP000886891">
    <property type="component" value="Unassembled WGS sequence"/>
</dbReference>
<dbReference type="GO" id="GO:0022900">
    <property type="term" value="P:electron transport chain"/>
    <property type="evidence" value="ECO:0007669"/>
    <property type="project" value="UniProtKB-UniRule"/>
</dbReference>
<keyword evidence="9 10" id="KW-0472">Membrane</keyword>
<dbReference type="GO" id="GO:0055085">
    <property type="term" value="P:transmembrane transport"/>
    <property type="evidence" value="ECO:0007669"/>
    <property type="project" value="InterPro"/>
</dbReference>
<proteinExistence type="inferred from homology"/>
<keyword evidence="10" id="KW-1003">Cell membrane</keyword>
<dbReference type="EMBL" id="DVOH01000013">
    <property type="protein sequence ID" value="HIU99757.1"/>
    <property type="molecule type" value="Genomic_DNA"/>
</dbReference>
<evidence type="ECO:0000256" key="6">
    <source>
        <dbReference type="ARBA" id="ARBA00022967"/>
    </source>
</evidence>
<keyword evidence="2 10" id="KW-0597">Phosphoprotein</keyword>
<dbReference type="HAMAP" id="MF_00462">
    <property type="entry name" value="RsxD_RnfD"/>
    <property type="match status" value="1"/>
</dbReference>
<evidence type="ECO:0000256" key="9">
    <source>
        <dbReference type="ARBA" id="ARBA00023136"/>
    </source>
</evidence>
<dbReference type="EC" id="7.-.-.-" evidence="10"/>
<feature type="transmembrane region" description="Helical" evidence="10">
    <location>
        <begin position="95"/>
        <end position="113"/>
    </location>
</feature>
<keyword evidence="8 10" id="KW-1133">Transmembrane helix</keyword>
<evidence type="ECO:0000256" key="7">
    <source>
        <dbReference type="ARBA" id="ARBA00022982"/>
    </source>
</evidence>
<feature type="modified residue" description="FMN phosphoryl threonine" evidence="10">
    <location>
        <position position="169"/>
    </location>
</feature>
<evidence type="ECO:0000256" key="3">
    <source>
        <dbReference type="ARBA" id="ARBA00022630"/>
    </source>
</evidence>
<keyword evidence="5 10" id="KW-0812">Transmembrane</keyword>
<dbReference type="PANTHER" id="PTHR30578:SF0">
    <property type="entry name" value="ION-TRANSLOCATING OXIDOREDUCTASE COMPLEX SUBUNIT D"/>
    <property type="match status" value="1"/>
</dbReference>
<comment type="cofactor">
    <cofactor evidence="10">
        <name>FMN</name>
        <dbReference type="ChEBI" id="CHEBI:58210"/>
    </cofactor>
</comment>
<reference evidence="11" key="2">
    <citation type="journal article" date="2021" name="PeerJ">
        <title>Extensive microbial diversity within the chicken gut microbiome revealed by metagenomics and culture.</title>
        <authorList>
            <person name="Gilroy R."/>
            <person name="Ravi A."/>
            <person name="Getino M."/>
            <person name="Pursley I."/>
            <person name="Horton D.L."/>
            <person name="Alikhan N.F."/>
            <person name="Baker D."/>
            <person name="Gharbi K."/>
            <person name="Hall N."/>
            <person name="Watson M."/>
            <person name="Adriaenssens E.M."/>
            <person name="Foster-Nyarko E."/>
            <person name="Jarju S."/>
            <person name="Secka A."/>
            <person name="Antonio M."/>
            <person name="Oren A."/>
            <person name="Chaudhuri R.R."/>
            <person name="La Ragione R."/>
            <person name="Hildebrand F."/>
            <person name="Pallen M.J."/>
        </authorList>
    </citation>
    <scope>NUCLEOTIDE SEQUENCE</scope>
    <source>
        <strain evidence="11">23406</strain>
    </source>
</reference>
<keyword evidence="4 10" id="KW-0288">FMN</keyword>
<evidence type="ECO:0000256" key="8">
    <source>
        <dbReference type="ARBA" id="ARBA00022989"/>
    </source>
</evidence>
<keyword evidence="7 10" id="KW-0249">Electron transport</keyword>
<dbReference type="InterPro" id="IPR004338">
    <property type="entry name" value="NqrB/RnfD"/>
</dbReference>
<reference evidence="11" key="1">
    <citation type="submission" date="2020-10" db="EMBL/GenBank/DDBJ databases">
        <authorList>
            <person name="Gilroy R."/>
        </authorList>
    </citation>
    <scope>NUCLEOTIDE SEQUENCE</scope>
    <source>
        <strain evidence="11">23406</strain>
    </source>
</reference>
<comment type="similarity">
    <text evidence="10">Belongs to the NqrB/RnfD family.</text>
</comment>
<feature type="transmembrane region" description="Helical" evidence="10">
    <location>
        <begin position="125"/>
        <end position="144"/>
    </location>
</feature>
<organism evidence="11 12">
    <name type="scientific">Candidatus Stercoripulliclostridium merdipullorum</name>
    <dbReference type="NCBI Taxonomy" id="2840952"/>
    <lineage>
        <taxon>Bacteria</taxon>
        <taxon>Bacillati</taxon>
        <taxon>Bacillota</taxon>
        <taxon>Clostridia</taxon>
        <taxon>Eubacteriales</taxon>
        <taxon>Candidatus Stercoripulliclostridium</taxon>
    </lineage>
</organism>
<evidence type="ECO:0000313" key="12">
    <source>
        <dbReference type="Proteomes" id="UP000886891"/>
    </source>
</evidence>
<dbReference type="AlphaFoldDB" id="A0A9D1NAZ4"/>
<keyword evidence="1 10" id="KW-0813">Transport</keyword>
<comment type="subunit">
    <text evidence="10">The complex is composed of six subunits: RnfA, RnfB, RnfC, RnfD, RnfE and RnfG.</text>
</comment>
<evidence type="ECO:0000256" key="5">
    <source>
        <dbReference type="ARBA" id="ARBA00022692"/>
    </source>
</evidence>
<evidence type="ECO:0000256" key="10">
    <source>
        <dbReference type="HAMAP-Rule" id="MF_00462"/>
    </source>
</evidence>
<evidence type="ECO:0000313" key="11">
    <source>
        <dbReference type="EMBL" id="HIU99757.1"/>
    </source>
</evidence>
<evidence type="ECO:0000256" key="2">
    <source>
        <dbReference type="ARBA" id="ARBA00022553"/>
    </source>
</evidence>
<feature type="transmembrane region" description="Helical" evidence="10">
    <location>
        <begin position="47"/>
        <end position="66"/>
    </location>
</feature>